<evidence type="ECO:0000313" key="8">
    <source>
        <dbReference type="EMBL" id="SPJ70480.1"/>
    </source>
</evidence>
<dbReference type="Pfam" id="PF20684">
    <property type="entry name" value="Fung_rhodopsin"/>
    <property type="match status" value="1"/>
</dbReference>
<dbReference type="AlphaFoldDB" id="A0AAE8LXW5"/>
<feature type="transmembrane region" description="Helical" evidence="6">
    <location>
        <begin position="210"/>
        <end position="229"/>
    </location>
</feature>
<organism evidence="8 9">
    <name type="scientific">Fusarium torulosum</name>
    <dbReference type="NCBI Taxonomy" id="33205"/>
    <lineage>
        <taxon>Eukaryota</taxon>
        <taxon>Fungi</taxon>
        <taxon>Dikarya</taxon>
        <taxon>Ascomycota</taxon>
        <taxon>Pezizomycotina</taxon>
        <taxon>Sordariomycetes</taxon>
        <taxon>Hypocreomycetidae</taxon>
        <taxon>Hypocreales</taxon>
        <taxon>Nectriaceae</taxon>
        <taxon>Fusarium</taxon>
    </lineage>
</organism>
<evidence type="ECO:0000256" key="3">
    <source>
        <dbReference type="ARBA" id="ARBA00022989"/>
    </source>
</evidence>
<reference evidence="8" key="1">
    <citation type="submission" date="2018-03" db="EMBL/GenBank/DDBJ databases">
        <authorList>
            <person name="Guldener U."/>
        </authorList>
    </citation>
    <scope>NUCLEOTIDE SEQUENCE</scope>
</reference>
<dbReference type="InterPro" id="IPR052337">
    <property type="entry name" value="SAT4-like"/>
</dbReference>
<evidence type="ECO:0000256" key="4">
    <source>
        <dbReference type="ARBA" id="ARBA00023136"/>
    </source>
</evidence>
<dbReference type="GO" id="GO:0016020">
    <property type="term" value="C:membrane"/>
    <property type="evidence" value="ECO:0007669"/>
    <property type="project" value="UniProtKB-SubCell"/>
</dbReference>
<dbReference type="EMBL" id="ONZP01000010">
    <property type="protein sequence ID" value="SPJ70480.1"/>
    <property type="molecule type" value="Genomic_DNA"/>
</dbReference>
<protein>
    <submittedName>
        <fullName evidence="8">Related to integral membrane protein PTH11</fullName>
    </submittedName>
</protein>
<dbReference type="Proteomes" id="UP001187734">
    <property type="component" value="Unassembled WGS sequence"/>
</dbReference>
<feature type="transmembrane region" description="Helical" evidence="6">
    <location>
        <begin position="249"/>
        <end position="269"/>
    </location>
</feature>
<keyword evidence="2 6" id="KW-0812">Transmembrane</keyword>
<evidence type="ECO:0000259" key="7">
    <source>
        <dbReference type="Pfam" id="PF20684"/>
    </source>
</evidence>
<feature type="domain" description="Rhodopsin" evidence="7">
    <location>
        <begin position="37"/>
        <end position="274"/>
    </location>
</feature>
<keyword evidence="4 6" id="KW-0472">Membrane</keyword>
<gene>
    <name evidence="8" type="ORF">FTOL_00208</name>
</gene>
<feature type="transmembrane region" description="Helical" evidence="6">
    <location>
        <begin position="171"/>
        <end position="198"/>
    </location>
</feature>
<keyword evidence="3 6" id="KW-1133">Transmembrane helix</keyword>
<comment type="caution">
    <text evidence="8">The sequence shown here is derived from an EMBL/GenBank/DDBJ whole genome shotgun (WGS) entry which is preliminary data.</text>
</comment>
<keyword evidence="9" id="KW-1185">Reference proteome</keyword>
<dbReference type="InterPro" id="IPR049326">
    <property type="entry name" value="Rhodopsin_dom_fungi"/>
</dbReference>
<sequence length="329" mass="36163">MTDDSELWHAVQPSGLSAAMLAITVVFTPLCAAVVSLRIWVRLTSHCFGLEDWLMCIGTTLNLVHNGVVIWGTFTGVGTPDSKLNTAIMIEGARSVTFWQIFYVSSSLFIKTSICVQLLRIANNKLCKLFLWCLIALTVLITLTAMIVGLVRCQPLAASWDPSLGTCMDQSILVILTYVVSGMNILIDWSVAIVPVIILWDVQMHRTLKIMANLVMGIGALASVATIIRLPYSAAYSKPANQLYSIGNIILWTVVECSLGIIAGSMPMLRKLFKSLRKDDSSYNVDSNDINLVTIGKIRGKHHPIYDGDLRATIAVGEDRESDRDDETL</sequence>
<dbReference type="PANTHER" id="PTHR33048">
    <property type="entry name" value="PTH11-LIKE INTEGRAL MEMBRANE PROTEIN (AFU_ORTHOLOGUE AFUA_5G11245)"/>
    <property type="match status" value="1"/>
</dbReference>
<evidence type="ECO:0000256" key="5">
    <source>
        <dbReference type="ARBA" id="ARBA00038359"/>
    </source>
</evidence>
<feature type="transmembrane region" description="Helical" evidence="6">
    <location>
        <begin position="129"/>
        <end position="151"/>
    </location>
</feature>
<evidence type="ECO:0000256" key="1">
    <source>
        <dbReference type="ARBA" id="ARBA00004141"/>
    </source>
</evidence>
<dbReference type="PANTHER" id="PTHR33048:SF15">
    <property type="entry name" value="INTEGRAL MEMBRANE PROTEIN"/>
    <property type="match status" value="1"/>
</dbReference>
<comment type="subcellular location">
    <subcellularLocation>
        <location evidence="1">Membrane</location>
        <topology evidence="1">Multi-pass membrane protein</topology>
    </subcellularLocation>
</comment>
<evidence type="ECO:0000256" key="2">
    <source>
        <dbReference type="ARBA" id="ARBA00022692"/>
    </source>
</evidence>
<evidence type="ECO:0000313" key="9">
    <source>
        <dbReference type="Proteomes" id="UP001187734"/>
    </source>
</evidence>
<proteinExistence type="inferred from homology"/>
<accession>A0AAE8LXW5</accession>
<name>A0AAE8LXW5_9HYPO</name>
<comment type="similarity">
    <text evidence="5">Belongs to the SAT4 family.</text>
</comment>
<feature type="transmembrane region" description="Helical" evidence="6">
    <location>
        <begin position="20"/>
        <end position="41"/>
    </location>
</feature>
<evidence type="ECO:0000256" key="6">
    <source>
        <dbReference type="SAM" id="Phobius"/>
    </source>
</evidence>